<dbReference type="EMBL" id="MU273681">
    <property type="protein sequence ID" value="KAI0029356.1"/>
    <property type="molecule type" value="Genomic_DNA"/>
</dbReference>
<accession>A0ACB8QCK7</accession>
<reference evidence="1" key="2">
    <citation type="journal article" date="2022" name="New Phytol.">
        <title>Evolutionary transition to the ectomycorrhizal habit in the genomes of a hyperdiverse lineage of mushroom-forming fungi.</title>
        <authorList>
            <person name="Looney B."/>
            <person name="Miyauchi S."/>
            <person name="Morin E."/>
            <person name="Drula E."/>
            <person name="Courty P.E."/>
            <person name="Kohler A."/>
            <person name="Kuo A."/>
            <person name="LaButti K."/>
            <person name="Pangilinan J."/>
            <person name="Lipzen A."/>
            <person name="Riley R."/>
            <person name="Andreopoulos W."/>
            <person name="He G."/>
            <person name="Johnson J."/>
            <person name="Nolan M."/>
            <person name="Tritt A."/>
            <person name="Barry K.W."/>
            <person name="Grigoriev I.V."/>
            <person name="Nagy L.G."/>
            <person name="Hibbett D."/>
            <person name="Henrissat B."/>
            <person name="Matheny P.B."/>
            <person name="Labbe J."/>
            <person name="Martin F.M."/>
        </authorList>
    </citation>
    <scope>NUCLEOTIDE SEQUENCE</scope>
    <source>
        <strain evidence="1">EC-137</strain>
    </source>
</reference>
<name>A0ACB8QCK7_9AGAM</name>
<evidence type="ECO:0000313" key="2">
    <source>
        <dbReference type="Proteomes" id="UP000814128"/>
    </source>
</evidence>
<sequence length="561" mass="61936">MIFPLYRSPLLSFGRLHTARRIPPHFFRTARLSTAPASTPHTPTLREQLARAAPAPSIFGTIRRPKVLRHVLASSFLCLSLYLWAARETNDTTDRWVKELGIQHSILGPRSPTTSELRARIMQDLADDLNRYGRDLGDFIQSRAFPILFRNTAAELYVWGANHWLAANDGKRAAYVISAANLAVYTMWRIRRLRPFMTRHFVHDPLSGRWHTLFTSVFSHNQFWHLAFNTVALTGFASTTSHWMTLHEIRTSGNRIPEATTWYHFLAFYVAAGVFANLVSHLYTARVLYPRAVQQLARATTAPTQSSLRTRIAAFLRRPSASSSSAAAAAESTTDAAAKSAAYAIRGGLGASGAIYACVALTAFAFPGTTVSLVFFPVWQFDIRMAVGGILLLDLVGLLRGWRFFDHAAHLAGAAFGAWYAASGMSYWLATRAAHKRSSAASQTHDRPSALPALAARIAALREREAALLARTAGTPAARRVEAIVRRAKDVEGLLREVEERGQPGDLLLFILRSLVWTLEKVWESTEREAARSAKKREEEGKGEGEGKDGEGGKGGKEEGG</sequence>
<protein>
    <submittedName>
        <fullName evidence="1">Uncharacterized protein</fullName>
    </submittedName>
</protein>
<reference evidence="1" key="1">
    <citation type="submission" date="2021-02" db="EMBL/GenBank/DDBJ databases">
        <authorList>
            <consortium name="DOE Joint Genome Institute"/>
            <person name="Ahrendt S."/>
            <person name="Looney B.P."/>
            <person name="Miyauchi S."/>
            <person name="Morin E."/>
            <person name="Drula E."/>
            <person name="Courty P.E."/>
            <person name="Chicoki N."/>
            <person name="Fauchery L."/>
            <person name="Kohler A."/>
            <person name="Kuo A."/>
            <person name="Labutti K."/>
            <person name="Pangilinan J."/>
            <person name="Lipzen A."/>
            <person name="Riley R."/>
            <person name="Andreopoulos W."/>
            <person name="He G."/>
            <person name="Johnson J."/>
            <person name="Barry K.W."/>
            <person name="Grigoriev I.V."/>
            <person name="Nagy L."/>
            <person name="Hibbett D."/>
            <person name="Henrissat B."/>
            <person name="Matheny P.B."/>
            <person name="Labbe J."/>
            <person name="Martin F."/>
        </authorList>
    </citation>
    <scope>NUCLEOTIDE SEQUENCE</scope>
    <source>
        <strain evidence="1">EC-137</strain>
    </source>
</reference>
<keyword evidence="2" id="KW-1185">Reference proteome</keyword>
<proteinExistence type="predicted"/>
<dbReference type="Proteomes" id="UP000814128">
    <property type="component" value="Unassembled WGS sequence"/>
</dbReference>
<comment type="caution">
    <text evidence="1">The sequence shown here is derived from an EMBL/GenBank/DDBJ whole genome shotgun (WGS) entry which is preliminary data.</text>
</comment>
<evidence type="ECO:0000313" key="1">
    <source>
        <dbReference type="EMBL" id="KAI0029356.1"/>
    </source>
</evidence>
<gene>
    <name evidence="1" type="ORF">K488DRAFT_73028</name>
</gene>
<organism evidence="1 2">
    <name type="scientific">Vararia minispora EC-137</name>
    <dbReference type="NCBI Taxonomy" id="1314806"/>
    <lineage>
        <taxon>Eukaryota</taxon>
        <taxon>Fungi</taxon>
        <taxon>Dikarya</taxon>
        <taxon>Basidiomycota</taxon>
        <taxon>Agaricomycotina</taxon>
        <taxon>Agaricomycetes</taxon>
        <taxon>Russulales</taxon>
        <taxon>Lachnocladiaceae</taxon>
        <taxon>Vararia</taxon>
    </lineage>
</organism>